<evidence type="ECO:0000313" key="4">
    <source>
        <dbReference type="Proteomes" id="UP001241758"/>
    </source>
</evidence>
<dbReference type="PANTHER" id="PTHR33498">
    <property type="entry name" value="TRANSPOSASE FOR INSERTION SEQUENCE ELEMENT IS1557"/>
    <property type="match status" value="1"/>
</dbReference>
<accession>A0ABT6WRG3</accession>
<dbReference type="PANTHER" id="PTHR33498:SF1">
    <property type="entry name" value="TRANSPOSASE FOR INSERTION SEQUENCE ELEMENT IS1557"/>
    <property type="match status" value="1"/>
</dbReference>
<feature type="compositionally biased region" description="Polar residues" evidence="1">
    <location>
        <begin position="170"/>
        <end position="183"/>
    </location>
</feature>
<dbReference type="InterPro" id="IPR002560">
    <property type="entry name" value="Transposase_DDE"/>
</dbReference>
<evidence type="ECO:0000256" key="1">
    <source>
        <dbReference type="SAM" id="MobiDB-lite"/>
    </source>
</evidence>
<comment type="caution">
    <text evidence="3">The sequence shown here is derived from an EMBL/GenBank/DDBJ whole genome shotgun (WGS) entry which is preliminary data.</text>
</comment>
<dbReference type="Proteomes" id="UP001241758">
    <property type="component" value="Unassembled WGS sequence"/>
</dbReference>
<feature type="region of interest" description="Disordered" evidence="1">
    <location>
        <begin position="163"/>
        <end position="219"/>
    </location>
</feature>
<proteinExistence type="predicted"/>
<reference evidence="3 4" key="1">
    <citation type="submission" date="2023-05" db="EMBL/GenBank/DDBJ databases">
        <title>Actinoplanes sp. NEAU-A12 genome sequencing.</title>
        <authorList>
            <person name="Wang Z.-S."/>
        </authorList>
    </citation>
    <scope>NUCLEOTIDE SEQUENCE [LARGE SCALE GENOMIC DNA]</scope>
    <source>
        <strain evidence="3 4">NEAU-A12</strain>
    </source>
</reference>
<dbReference type="EMBL" id="JASCTH010000019">
    <property type="protein sequence ID" value="MDI6102327.1"/>
    <property type="molecule type" value="Genomic_DNA"/>
</dbReference>
<dbReference type="Pfam" id="PF01610">
    <property type="entry name" value="DDE_Tnp_ISL3"/>
    <property type="match status" value="1"/>
</dbReference>
<organism evidence="3 4">
    <name type="scientific">Actinoplanes sandaracinus</name>
    <dbReference type="NCBI Taxonomy" id="3045177"/>
    <lineage>
        <taxon>Bacteria</taxon>
        <taxon>Bacillati</taxon>
        <taxon>Actinomycetota</taxon>
        <taxon>Actinomycetes</taxon>
        <taxon>Micromonosporales</taxon>
        <taxon>Micromonosporaceae</taxon>
        <taxon>Actinoplanes</taxon>
    </lineage>
</organism>
<dbReference type="RefSeq" id="WP_282763362.1">
    <property type="nucleotide sequence ID" value="NZ_JASCTH010000019.1"/>
</dbReference>
<feature type="domain" description="Transposase IS204/IS1001/IS1096/IS1165 DDE" evidence="2">
    <location>
        <begin position="76"/>
        <end position="179"/>
    </location>
</feature>
<protein>
    <submittedName>
        <fullName evidence="3">Transposase</fullName>
    </submittedName>
</protein>
<evidence type="ECO:0000259" key="2">
    <source>
        <dbReference type="Pfam" id="PF01610"/>
    </source>
</evidence>
<dbReference type="InterPro" id="IPR047951">
    <property type="entry name" value="Transpos_ISL3"/>
</dbReference>
<sequence>MTSAVVGFGSESNGTLDEVPAGLLGDGLAQIRTLAAGETPQRDGPGRARHPLHKYINQGRVEADRPAVSPRRLTGYLLTHPDHRSQRQQDTFESFTTACPEMTALTGLVHSFAALLKPVSSNADRLTEWINAARQEGLPHLPALTRGLDRDRDAVDAAVTLPHHNGTAEGVNTKNQAAQTPNVWKSRFRTAPPPRSARLTPHSPSPPKVRQSRYLDRPP</sequence>
<gene>
    <name evidence="3" type="ORF">QLQ12_27285</name>
</gene>
<name>A0ABT6WRG3_9ACTN</name>
<evidence type="ECO:0000313" key="3">
    <source>
        <dbReference type="EMBL" id="MDI6102327.1"/>
    </source>
</evidence>
<keyword evidence="4" id="KW-1185">Reference proteome</keyword>